<dbReference type="KEGG" id="vg:5470881"/>
<dbReference type="EMBL" id="EF101928">
    <property type="protein sequence ID" value="ABT16679.1"/>
    <property type="molecule type" value="Genomic_DNA"/>
</dbReference>
<gene>
    <name evidence="1" type="primary">z545L</name>
    <name evidence="1" type="ORF">ATCV1_z545L</name>
</gene>
<dbReference type="GeneID" id="5470881"/>
<keyword evidence="2" id="KW-1185">Reference proteome</keyword>
<sequence>MLKVPTHSLLKAILPCGFLLPAEVEKLFVGNKIPTVIECTIFHMPNGSIGVPVENLANIMRNIYNTALLLCANVVRFPDIALEQNSNVSLCHVINIQIRPQSPAVPVDGEVQATGCAKNKFWDHFFGELMRAIHIVAARHDDW</sequence>
<dbReference type="Proteomes" id="UP000202420">
    <property type="component" value="Segment"/>
</dbReference>
<organism evidence="1 2">
    <name type="scientific">Chlorovirus heliozoae</name>
    <dbReference type="NCBI Taxonomy" id="322019"/>
    <lineage>
        <taxon>Viruses</taxon>
        <taxon>Varidnaviria</taxon>
        <taxon>Bamfordvirae</taxon>
        <taxon>Nucleocytoviricota</taxon>
        <taxon>Megaviricetes</taxon>
        <taxon>Algavirales</taxon>
        <taxon>Phycodnaviridae</taxon>
        <taxon>Chlorovirus</taxon>
    </lineage>
</organism>
<proteinExistence type="predicted"/>
<evidence type="ECO:0000313" key="2">
    <source>
        <dbReference type="Proteomes" id="UP000202420"/>
    </source>
</evidence>
<protein>
    <submittedName>
        <fullName evidence="1">Uncharacterized protein z545L</fullName>
    </submittedName>
</protein>
<evidence type="ECO:0000313" key="1">
    <source>
        <dbReference type="EMBL" id="ABT16679.1"/>
    </source>
</evidence>
<name>A7K9F5_9PHYC</name>
<reference evidence="1 2" key="1">
    <citation type="submission" date="2006-09" db="EMBL/GenBank/DDBJ databases">
        <title>Sequence and annotation of the 288-kb ATCV-1 virus that infects an endosymbiotic Chlorella strain of the heliozoon Acanthocystis turfacea.</title>
        <authorList>
            <person name="Fitzgerald L.A."/>
            <person name="Graves M.V."/>
            <person name="Li X."/>
            <person name="Pfitzner A.J.P."/>
            <person name="Hartigan J."/>
            <person name="Van Etten J.L."/>
        </authorList>
    </citation>
    <scope>NUCLEOTIDE SEQUENCE [LARGE SCALE GENOMIC DNA]</scope>
    <source>
        <strain evidence="1 2">ATCV-1</strain>
    </source>
</reference>
<accession>A7K9F5</accession>
<dbReference type="RefSeq" id="YP_001427026.1">
    <property type="nucleotide sequence ID" value="NC_008724.1"/>
</dbReference>